<evidence type="ECO:0000256" key="4">
    <source>
        <dbReference type="ARBA" id="ARBA00022448"/>
    </source>
</evidence>
<reference evidence="13 14" key="2">
    <citation type="submission" date="2018-11" db="EMBL/GenBank/DDBJ databases">
        <authorList>
            <consortium name="Pathogen Informatics"/>
        </authorList>
    </citation>
    <scope>NUCLEOTIDE SEQUENCE [LARGE SCALE GENOMIC DNA]</scope>
</reference>
<dbReference type="WBParaSite" id="TCLT_0000771801-mRNA-1">
    <property type="protein sequence ID" value="TCLT_0000771801-mRNA-1"/>
    <property type="gene ID" value="TCLT_0000771801"/>
</dbReference>
<keyword evidence="6" id="KW-0256">Endoplasmic reticulum</keyword>
<reference evidence="15" key="1">
    <citation type="submission" date="2017-02" db="UniProtKB">
        <authorList>
            <consortium name="WormBaseParasite"/>
        </authorList>
    </citation>
    <scope>IDENTIFICATION</scope>
</reference>
<dbReference type="GO" id="GO:0006890">
    <property type="term" value="P:retrograde vesicle-mediated transport, Golgi to endoplasmic reticulum"/>
    <property type="evidence" value="ECO:0007669"/>
    <property type="project" value="TreeGrafter"/>
</dbReference>
<keyword evidence="10 12" id="KW-0472">Membrane</keyword>
<dbReference type="AlphaFoldDB" id="A0A0N5D436"/>
<sequence>MGTITADEVNFQHLIASCERLCVEDTSLNIFKLAANLKELEEIFGRLLQSRDIDRDILQHYEQSLNVLRLHVEAKQEKTTTTSDGKDSLVQCDVDLNDVKNDVVFSKAKMKIAHEADLRMQLFGEAEKSSLLDSDFNPELITRRETEKQENLANELFSMARLMKHTYSTANAVIKEDNATLSRLQQVADAHKGSLLKESKRLEEYAYRSWCDCLYIVGVCGIIMSFIAMVIIMRVFTKKY</sequence>
<dbReference type="GO" id="GO:0005789">
    <property type="term" value="C:endoplasmic reticulum membrane"/>
    <property type="evidence" value="ECO:0007669"/>
    <property type="project" value="UniProtKB-SubCell"/>
</dbReference>
<evidence type="ECO:0000313" key="14">
    <source>
        <dbReference type="Proteomes" id="UP000276776"/>
    </source>
</evidence>
<comment type="similarity">
    <text evidence="2">Belongs to the USE1 family.</text>
</comment>
<evidence type="ECO:0000256" key="2">
    <source>
        <dbReference type="ARBA" id="ARBA00007891"/>
    </source>
</evidence>
<evidence type="ECO:0000256" key="3">
    <source>
        <dbReference type="ARBA" id="ARBA00015843"/>
    </source>
</evidence>
<comment type="subcellular location">
    <subcellularLocation>
        <location evidence="1">Endoplasmic reticulum membrane</location>
        <topology evidence="1">Single-pass type IV membrane protein</topology>
    </subcellularLocation>
</comment>
<evidence type="ECO:0000256" key="9">
    <source>
        <dbReference type="ARBA" id="ARBA00022989"/>
    </source>
</evidence>
<evidence type="ECO:0000313" key="15">
    <source>
        <dbReference type="WBParaSite" id="TCLT_0000771801-mRNA-1"/>
    </source>
</evidence>
<dbReference type="OrthoDB" id="4506189at2759"/>
<evidence type="ECO:0000256" key="6">
    <source>
        <dbReference type="ARBA" id="ARBA00022824"/>
    </source>
</evidence>
<evidence type="ECO:0000256" key="11">
    <source>
        <dbReference type="ARBA" id="ARBA00032711"/>
    </source>
</evidence>
<evidence type="ECO:0000256" key="10">
    <source>
        <dbReference type="ARBA" id="ARBA00023136"/>
    </source>
</evidence>
<evidence type="ECO:0000256" key="12">
    <source>
        <dbReference type="SAM" id="Phobius"/>
    </source>
</evidence>
<dbReference type="Pfam" id="PF09753">
    <property type="entry name" value="Use1"/>
    <property type="match status" value="1"/>
</dbReference>
<organism evidence="15">
    <name type="scientific">Thelazia callipaeda</name>
    <name type="common">Oriental eyeworm</name>
    <name type="synonym">Parasitic nematode</name>
    <dbReference type="NCBI Taxonomy" id="103827"/>
    <lineage>
        <taxon>Eukaryota</taxon>
        <taxon>Metazoa</taxon>
        <taxon>Ecdysozoa</taxon>
        <taxon>Nematoda</taxon>
        <taxon>Chromadorea</taxon>
        <taxon>Rhabditida</taxon>
        <taxon>Spirurina</taxon>
        <taxon>Spiruromorpha</taxon>
        <taxon>Thelazioidea</taxon>
        <taxon>Thelaziidae</taxon>
        <taxon>Thelazia</taxon>
    </lineage>
</organism>
<dbReference type="GO" id="GO:0005484">
    <property type="term" value="F:SNAP receptor activity"/>
    <property type="evidence" value="ECO:0007669"/>
    <property type="project" value="TreeGrafter"/>
</dbReference>
<keyword evidence="14" id="KW-1185">Reference proteome</keyword>
<dbReference type="Proteomes" id="UP000276776">
    <property type="component" value="Unassembled WGS sequence"/>
</dbReference>
<keyword evidence="8" id="KW-0653">Protein transport</keyword>
<gene>
    <name evidence="13" type="ORF">TCLT_LOCUS7707</name>
</gene>
<keyword evidence="9 12" id="KW-1133">Transmembrane helix</keyword>
<dbReference type="EMBL" id="UYYF01004537">
    <property type="protein sequence ID" value="VDN05190.1"/>
    <property type="molecule type" value="Genomic_DNA"/>
</dbReference>
<dbReference type="InterPro" id="IPR019150">
    <property type="entry name" value="Vesicle_transport_protein_Use1"/>
</dbReference>
<dbReference type="PANTHER" id="PTHR13050">
    <property type="entry name" value="USE1-LIKE PROTEIN"/>
    <property type="match status" value="1"/>
</dbReference>
<name>A0A0N5D436_THECL</name>
<evidence type="ECO:0000256" key="5">
    <source>
        <dbReference type="ARBA" id="ARBA00022692"/>
    </source>
</evidence>
<proteinExistence type="inferred from homology"/>
<dbReference type="GO" id="GO:0015031">
    <property type="term" value="P:protein transport"/>
    <property type="evidence" value="ECO:0007669"/>
    <property type="project" value="UniProtKB-KW"/>
</dbReference>
<accession>A0A0N5D436</accession>
<protein>
    <recommendedName>
        <fullName evidence="3">Vesicle transport protein USE1</fullName>
    </recommendedName>
    <alternativeName>
        <fullName evidence="11">USE1-like protein</fullName>
    </alternativeName>
</protein>
<keyword evidence="4" id="KW-0813">Transport</keyword>
<dbReference type="PANTHER" id="PTHR13050:SF7">
    <property type="entry name" value="VESICLE TRANSPORT PROTEIN USE1"/>
    <property type="match status" value="1"/>
</dbReference>
<evidence type="ECO:0000256" key="1">
    <source>
        <dbReference type="ARBA" id="ARBA00004163"/>
    </source>
</evidence>
<keyword evidence="7" id="KW-0931">ER-Golgi transport</keyword>
<dbReference type="GO" id="GO:0031201">
    <property type="term" value="C:SNARE complex"/>
    <property type="evidence" value="ECO:0007669"/>
    <property type="project" value="TreeGrafter"/>
</dbReference>
<evidence type="ECO:0000313" key="13">
    <source>
        <dbReference type="EMBL" id="VDN05190.1"/>
    </source>
</evidence>
<dbReference type="OMA" id="AYRSWCD"/>
<feature type="transmembrane region" description="Helical" evidence="12">
    <location>
        <begin position="214"/>
        <end position="236"/>
    </location>
</feature>
<evidence type="ECO:0000256" key="7">
    <source>
        <dbReference type="ARBA" id="ARBA00022892"/>
    </source>
</evidence>
<evidence type="ECO:0000256" key="8">
    <source>
        <dbReference type="ARBA" id="ARBA00022927"/>
    </source>
</evidence>
<dbReference type="STRING" id="103827.A0A0N5D436"/>
<keyword evidence="5 12" id="KW-0812">Transmembrane</keyword>